<keyword evidence="4" id="KW-1185">Reference proteome</keyword>
<dbReference type="STRING" id="414048.SAMN04489864_108144"/>
<dbReference type="Proteomes" id="UP000199666">
    <property type="component" value="Unassembled WGS sequence"/>
</dbReference>
<feature type="signal peptide" evidence="1">
    <location>
        <begin position="1"/>
        <end position="23"/>
    </location>
</feature>
<dbReference type="EMBL" id="FOPP01000008">
    <property type="protein sequence ID" value="SFH30062.1"/>
    <property type="molecule type" value="Genomic_DNA"/>
</dbReference>
<gene>
    <name evidence="3" type="ORF">SAMN04489864_108144</name>
</gene>
<dbReference type="Pfam" id="PF19089">
    <property type="entry name" value="DUF5777"/>
    <property type="match status" value="1"/>
</dbReference>
<reference evidence="3 4" key="1">
    <citation type="submission" date="2016-10" db="EMBL/GenBank/DDBJ databases">
        <authorList>
            <person name="de Groot N.N."/>
        </authorList>
    </citation>
    <scope>NUCLEOTIDE SEQUENCE [LARGE SCALE GENOMIC DNA]</scope>
    <source>
        <strain evidence="3 4">DSM 18684</strain>
    </source>
</reference>
<name>A0A1I2YWS4_9SPHI</name>
<evidence type="ECO:0000313" key="4">
    <source>
        <dbReference type="Proteomes" id="UP000199666"/>
    </source>
</evidence>
<evidence type="ECO:0000256" key="1">
    <source>
        <dbReference type="SAM" id="SignalP"/>
    </source>
</evidence>
<sequence>MNKTKLFIFFILLCALLAMRASAQEVDSLLNSLSVDQQFNKVAATFKSTHIVLSNSTETQKKRDLDLRIRHHFGDIGGEFGNAHTLYGLDVATDLFIGLDYGVTDNLTVGIGRSKHDELFNLLVKQKLLQQQTVGMPINLTLFAQLGLVAREPFAANEFASYNDRLSYLIQPILSRKFSSSLSLQVMPALLIRSKTLGSADPENLLSLGFAGRMKLNRRLSFIAEYTLVNELSRSELAGDLYNPLGVGLEIETGGHIFSLNFMNSEYINENSFIPSTKKSWKDGGVRFGFTISRNFSLFKSKNKNQDTKSTIY</sequence>
<dbReference type="InterPro" id="IPR045916">
    <property type="entry name" value="DUF5777"/>
</dbReference>
<proteinExistence type="predicted"/>
<evidence type="ECO:0000259" key="2">
    <source>
        <dbReference type="Pfam" id="PF19089"/>
    </source>
</evidence>
<evidence type="ECO:0000313" key="3">
    <source>
        <dbReference type="EMBL" id="SFH30062.1"/>
    </source>
</evidence>
<keyword evidence="1" id="KW-0732">Signal</keyword>
<dbReference type="AlphaFoldDB" id="A0A1I2YWS4"/>
<protein>
    <recommendedName>
        <fullName evidence="2">DUF5777 domain-containing protein</fullName>
    </recommendedName>
</protein>
<dbReference type="RefSeq" id="WP_090995489.1">
    <property type="nucleotide sequence ID" value="NZ_FOPP01000008.1"/>
</dbReference>
<dbReference type="OrthoDB" id="1117410at2"/>
<feature type="domain" description="DUF5777" evidence="2">
    <location>
        <begin position="46"/>
        <end position="296"/>
    </location>
</feature>
<organism evidence="3 4">
    <name type="scientific">Pedobacter insulae</name>
    <dbReference type="NCBI Taxonomy" id="414048"/>
    <lineage>
        <taxon>Bacteria</taxon>
        <taxon>Pseudomonadati</taxon>
        <taxon>Bacteroidota</taxon>
        <taxon>Sphingobacteriia</taxon>
        <taxon>Sphingobacteriales</taxon>
        <taxon>Sphingobacteriaceae</taxon>
        <taxon>Pedobacter</taxon>
    </lineage>
</organism>
<feature type="chain" id="PRO_5011647125" description="DUF5777 domain-containing protein" evidence="1">
    <location>
        <begin position="24"/>
        <end position="313"/>
    </location>
</feature>
<accession>A0A1I2YWS4</accession>